<dbReference type="InterPro" id="IPR015847">
    <property type="entry name" value="ExoRNase_PH_dom2"/>
</dbReference>
<organism evidence="8 9">
    <name type="scientific">Caenorhabditis tropicalis</name>
    <dbReference type="NCBI Taxonomy" id="1561998"/>
    <lineage>
        <taxon>Eukaryota</taxon>
        <taxon>Metazoa</taxon>
        <taxon>Ecdysozoa</taxon>
        <taxon>Nematoda</taxon>
        <taxon>Chromadorea</taxon>
        <taxon>Rhabditida</taxon>
        <taxon>Rhabditina</taxon>
        <taxon>Rhabditomorpha</taxon>
        <taxon>Rhabditoidea</taxon>
        <taxon>Rhabditidae</taxon>
        <taxon>Peloderinae</taxon>
        <taxon>Caenorhabditis</taxon>
    </lineage>
</organism>
<reference evidence="9" key="1">
    <citation type="submission" date="2016-11" db="UniProtKB">
        <authorList>
            <consortium name="WormBaseParasite"/>
        </authorList>
    </citation>
    <scope>IDENTIFICATION</scope>
</reference>
<accession>A0A1I7UFV5</accession>
<dbReference type="SUPFAM" id="SSF54791">
    <property type="entry name" value="Eukaryotic type KH-domain (KH-domain type I)"/>
    <property type="match status" value="1"/>
</dbReference>
<dbReference type="InterPro" id="IPR036612">
    <property type="entry name" value="KH_dom_type_1_sf"/>
</dbReference>
<dbReference type="PANTHER" id="PTHR12826:SF13">
    <property type="entry name" value="RNA-BINDING PROTEIN PNO1"/>
    <property type="match status" value="1"/>
</dbReference>
<dbReference type="Pfam" id="PF01138">
    <property type="entry name" value="RNase_PH"/>
    <property type="match status" value="1"/>
</dbReference>
<dbReference type="Gene3D" id="3.30.1370.10">
    <property type="entry name" value="K Homology domain, type 1"/>
    <property type="match status" value="2"/>
</dbReference>
<feature type="compositionally biased region" description="Acidic residues" evidence="6">
    <location>
        <begin position="75"/>
        <end position="85"/>
    </location>
</feature>
<evidence type="ECO:0000313" key="9">
    <source>
        <dbReference type="WBParaSite" id="Csp11.Scaffold629.g8902.t1"/>
    </source>
</evidence>
<evidence type="ECO:0000259" key="7">
    <source>
        <dbReference type="SMART" id="SM00322"/>
    </source>
</evidence>
<protein>
    <recommendedName>
        <fullName evidence="5">Polynucleotide phosphorylase 1</fullName>
    </recommendedName>
</protein>
<dbReference type="GO" id="GO:0005730">
    <property type="term" value="C:nucleolus"/>
    <property type="evidence" value="ECO:0007669"/>
    <property type="project" value="UniProtKB-SubCell"/>
</dbReference>
<dbReference type="CDD" id="cd22391">
    <property type="entry name" value="KH-I_PNO1_rpt1"/>
    <property type="match status" value="1"/>
</dbReference>
<evidence type="ECO:0000256" key="3">
    <source>
        <dbReference type="ARBA" id="ARBA00022884"/>
    </source>
</evidence>
<evidence type="ECO:0000313" key="8">
    <source>
        <dbReference type="Proteomes" id="UP000095282"/>
    </source>
</evidence>
<dbReference type="InterPro" id="IPR055211">
    <property type="entry name" value="KH_PNO1_2nd"/>
</dbReference>
<sequence length="424" mass="46968">MATSSSAAFDDEFPMEEGMPELLDDEDVPSTLPSLIEQNMDTAPKGDEFKLVKRKRKSGNAIDVVMEDVSQPDDSTADADATPEDEAPKSSKRSRGSKGESRVVPVPKHRYQPLKDNWVNIFTPIVKNLGLQIRFNLKKRQVELRNPEDREDTTDLQKATDFVRAFVLGFEVNDAIALIRLDHLFLETFEIADVKHSLKGDHVSRAIGRIAGKDGRTKLVIENTTKTRIVVANTKIHILGAYQNLKLARNAVCSLILGTFEILKEELIKEGILKRKSRLNNVIQTTLSKAINLELFPHTAVTVTIHGIQDDGSMGAVALNGACFALLDNGMPFETIFCGVLIVRIKDELIIDPTAKEEAASTGRILFAVCKGADGSPEMCSMDAIGQWDYVQLEAAWNLAQPSASAIFDFYRSVMQRKHSVDEN</sequence>
<dbReference type="InterPro" id="IPR001247">
    <property type="entry name" value="ExoRNase_PH_dom1"/>
</dbReference>
<keyword evidence="8" id="KW-1185">Reference proteome</keyword>
<dbReference type="InterPro" id="IPR036345">
    <property type="entry name" value="ExoRNase_PH_dom2_sf"/>
</dbReference>
<dbReference type="Pfam" id="PF03725">
    <property type="entry name" value="RNase_PH_C"/>
    <property type="match status" value="1"/>
</dbReference>
<dbReference type="SUPFAM" id="SSF54211">
    <property type="entry name" value="Ribosomal protein S5 domain 2-like"/>
    <property type="match status" value="1"/>
</dbReference>
<evidence type="ECO:0000256" key="5">
    <source>
        <dbReference type="ARBA" id="ARBA00031451"/>
    </source>
</evidence>
<evidence type="ECO:0000256" key="1">
    <source>
        <dbReference type="ARBA" id="ARBA00004604"/>
    </source>
</evidence>
<dbReference type="STRING" id="1561998.A0A1I7UFV5"/>
<comment type="subcellular location">
    <subcellularLocation>
        <location evidence="1">Nucleus</location>
        <location evidence="1">Nucleolus</location>
    </subcellularLocation>
</comment>
<evidence type="ECO:0000256" key="4">
    <source>
        <dbReference type="ARBA" id="ARBA00023242"/>
    </source>
</evidence>
<dbReference type="Gene3D" id="3.30.230.70">
    <property type="entry name" value="GHMP Kinase, N-terminal domain"/>
    <property type="match status" value="1"/>
</dbReference>
<feature type="region of interest" description="Disordered" evidence="6">
    <location>
        <begin position="1"/>
        <end position="107"/>
    </location>
</feature>
<dbReference type="Proteomes" id="UP000095282">
    <property type="component" value="Unplaced"/>
</dbReference>
<dbReference type="SUPFAM" id="SSF55666">
    <property type="entry name" value="Ribonuclease PH domain 2-like"/>
    <property type="match status" value="1"/>
</dbReference>
<dbReference type="GO" id="GO:0003723">
    <property type="term" value="F:RNA binding"/>
    <property type="evidence" value="ECO:0007669"/>
    <property type="project" value="UniProtKB-KW"/>
</dbReference>
<dbReference type="Pfam" id="PF22891">
    <property type="entry name" value="KH_PNO1_2nd"/>
    <property type="match status" value="1"/>
</dbReference>
<dbReference type="InterPro" id="IPR004087">
    <property type="entry name" value="KH_dom"/>
</dbReference>
<dbReference type="InterPro" id="IPR020568">
    <property type="entry name" value="Ribosomal_Su5_D2-typ_SF"/>
</dbReference>
<dbReference type="InterPro" id="IPR027408">
    <property type="entry name" value="PNPase/RNase_PH_dom_sf"/>
</dbReference>
<dbReference type="PANTHER" id="PTHR12826">
    <property type="entry name" value="RIBONUCLEASE Y"/>
    <property type="match status" value="1"/>
</dbReference>
<name>A0A1I7UFV5_9PELO</name>
<dbReference type="WBParaSite" id="Csp11.Scaffold629.g8902.t1">
    <property type="protein sequence ID" value="Csp11.Scaffold629.g8902.t1"/>
    <property type="gene ID" value="Csp11.Scaffold629.g8902"/>
</dbReference>
<dbReference type="eggNOG" id="KOG3273">
    <property type="taxonomic scope" value="Eukaryota"/>
</dbReference>
<dbReference type="SMART" id="SM00322">
    <property type="entry name" value="KH"/>
    <property type="match status" value="1"/>
</dbReference>
<keyword evidence="3" id="KW-0694">RNA-binding</keyword>
<dbReference type="eggNOG" id="KOG1069">
    <property type="taxonomic scope" value="Eukaryota"/>
</dbReference>
<feature type="compositionally biased region" description="Acidic residues" evidence="6">
    <location>
        <begin position="9"/>
        <end position="28"/>
    </location>
</feature>
<dbReference type="CDD" id="cd22392">
    <property type="entry name" value="KH-I_PNO1_rpt2"/>
    <property type="match status" value="1"/>
</dbReference>
<comment type="similarity">
    <text evidence="2">Belongs to the PNO1 family.</text>
</comment>
<evidence type="ECO:0000256" key="6">
    <source>
        <dbReference type="SAM" id="MobiDB-lite"/>
    </source>
</evidence>
<feature type="domain" description="K Homology" evidence="7">
    <location>
        <begin position="192"/>
        <end position="257"/>
    </location>
</feature>
<evidence type="ECO:0000256" key="2">
    <source>
        <dbReference type="ARBA" id="ARBA00007515"/>
    </source>
</evidence>
<keyword evidence="4" id="KW-0539">Nucleus</keyword>
<dbReference type="AlphaFoldDB" id="A0A1I7UFV5"/>
<dbReference type="InterPro" id="IPR055212">
    <property type="entry name" value="KH-I_PNO1_first"/>
</dbReference>
<feature type="compositionally biased region" description="Polar residues" evidence="6">
    <location>
        <begin position="31"/>
        <end position="41"/>
    </location>
</feature>
<proteinExistence type="inferred from homology"/>